<sequence length="114" mass="12531">MTGRPPPGDDGRAPASGADGKLQHNRPTEADSERLRARSHILPVQLDSGDETSWTQLRGSRECPSRIQDVHRETCFRRASSIAEDSSEPRSRRGKSFGGTIGSRKSYHSDTAIE</sequence>
<feature type="compositionally biased region" description="Basic and acidic residues" evidence="1">
    <location>
        <begin position="26"/>
        <end position="36"/>
    </location>
</feature>
<evidence type="ECO:0000313" key="2">
    <source>
        <dbReference type="EMBL" id="TNN79453.1"/>
    </source>
</evidence>
<reference evidence="2 3" key="1">
    <citation type="submission" date="2019-03" db="EMBL/GenBank/DDBJ databases">
        <title>First draft genome of Liparis tanakae, snailfish: a comprehensive survey of snailfish specific genes.</title>
        <authorList>
            <person name="Kim W."/>
            <person name="Song I."/>
            <person name="Jeong J.-H."/>
            <person name="Kim D."/>
            <person name="Kim S."/>
            <person name="Ryu S."/>
            <person name="Song J.Y."/>
            <person name="Lee S.K."/>
        </authorList>
    </citation>
    <scope>NUCLEOTIDE SEQUENCE [LARGE SCALE GENOMIC DNA]</scope>
    <source>
        <tissue evidence="2">Muscle</tissue>
    </source>
</reference>
<dbReference type="Proteomes" id="UP000314294">
    <property type="component" value="Unassembled WGS sequence"/>
</dbReference>
<gene>
    <name evidence="2" type="ORF">EYF80_010267</name>
</gene>
<evidence type="ECO:0000313" key="3">
    <source>
        <dbReference type="Proteomes" id="UP000314294"/>
    </source>
</evidence>
<dbReference type="AlphaFoldDB" id="A0A4Z2IQL6"/>
<dbReference type="EMBL" id="SRLO01000064">
    <property type="protein sequence ID" value="TNN79453.1"/>
    <property type="molecule type" value="Genomic_DNA"/>
</dbReference>
<proteinExistence type="predicted"/>
<feature type="region of interest" description="Disordered" evidence="1">
    <location>
        <begin position="79"/>
        <end position="114"/>
    </location>
</feature>
<evidence type="ECO:0000256" key="1">
    <source>
        <dbReference type="SAM" id="MobiDB-lite"/>
    </source>
</evidence>
<feature type="region of interest" description="Disordered" evidence="1">
    <location>
        <begin position="1"/>
        <end position="62"/>
    </location>
</feature>
<organism evidence="2 3">
    <name type="scientific">Liparis tanakae</name>
    <name type="common">Tanaka's snailfish</name>
    <dbReference type="NCBI Taxonomy" id="230148"/>
    <lineage>
        <taxon>Eukaryota</taxon>
        <taxon>Metazoa</taxon>
        <taxon>Chordata</taxon>
        <taxon>Craniata</taxon>
        <taxon>Vertebrata</taxon>
        <taxon>Euteleostomi</taxon>
        <taxon>Actinopterygii</taxon>
        <taxon>Neopterygii</taxon>
        <taxon>Teleostei</taxon>
        <taxon>Neoteleostei</taxon>
        <taxon>Acanthomorphata</taxon>
        <taxon>Eupercaria</taxon>
        <taxon>Perciformes</taxon>
        <taxon>Cottioidei</taxon>
        <taxon>Cottales</taxon>
        <taxon>Liparidae</taxon>
        <taxon>Liparis</taxon>
    </lineage>
</organism>
<comment type="caution">
    <text evidence="2">The sequence shown here is derived from an EMBL/GenBank/DDBJ whole genome shotgun (WGS) entry which is preliminary data.</text>
</comment>
<accession>A0A4Z2IQL6</accession>
<name>A0A4Z2IQL6_9TELE</name>
<protein>
    <submittedName>
        <fullName evidence="2">Uncharacterized protein</fullName>
    </submittedName>
</protein>
<keyword evidence="3" id="KW-1185">Reference proteome</keyword>